<evidence type="ECO:0000313" key="2">
    <source>
        <dbReference type="EMBL" id="GGA13889.1"/>
    </source>
</evidence>
<keyword evidence="1" id="KW-1133">Transmembrane helix</keyword>
<sequence>MHDEYLALEIFFTSLLVLSVLAIGAISGLVVYRLYKPKR</sequence>
<gene>
    <name evidence="2" type="ORF">GCM10011333_16000</name>
</gene>
<reference evidence="2" key="2">
    <citation type="submission" date="2020-09" db="EMBL/GenBank/DDBJ databases">
        <authorList>
            <person name="Sun Q."/>
            <person name="Zhou Y."/>
        </authorList>
    </citation>
    <scope>NUCLEOTIDE SEQUENCE</scope>
    <source>
        <strain evidence="2">CGMCC 1.12785</strain>
    </source>
</reference>
<keyword evidence="3" id="KW-1185">Reference proteome</keyword>
<organism evidence="2 3">
    <name type="scientific">Sediminivirga luteola</name>
    <dbReference type="NCBI Taxonomy" id="1774748"/>
    <lineage>
        <taxon>Bacteria</taxon>
        <taxon>Bacillati</taxon>
        <taxon>Actinomycetota</taxon>
        <taxon>Actinomycetes</taxon>
        <taxon>Micrococcales</taxon>
        <taxon>Brevibacteriaceae</taxon>
        <taxon>Sediminivirga</taxon>
    </lineage>
</organism>
<keyword evidence="1" id="KW-0472">Membrane</keyword>
<protein>
    <submittedName>
        <fullName evidence="2">Uncharacterized protein</fullName>
    </submittedName>
</protein>
<reference evidence="2" key="1">
    <citation type="journal article" date="2014" name="Int. J. Syst. Evol. Microbiol.">
        <title>Complete genome sequence of Corynebacterium casei LMG S-19264T (=DSM 44701T), isolated from a smear-ripened cheese.</title>
        <authorList>
            <consortium name="US DOE Joint Genome Institute (JGI-PGF)"/>
            <person name="Walter F."/>
            <person name="Albersmeier A."/>
            <person name="Kalinowski J."/>
            <person name="Ruckert C."/>
        </authorList>
    </citation>
    <scope>NUCLEOTIDE SEQUENCE</scope>
    <source>
        <strain evidence="2">CGMCC 1.12785</strain>
    </source>
</reference>
<comment type="caution">
    <text evidence="2">The sequence shown here is derived from an EMBL/GenBank/DDBJ whole genome shotgun (WGS) entry which is preliminary data.</text>
</comment>
<name>A0A8J2TY06_9MICO</name>
<dbReference type="Proteomes" id="UP000616114">
    <property type="component" value="Unassembled WGS sequence"/>
</dbReference>
<feature type="transmembrane region" description="Helical" evidence="1">
    <location>
        <begin position="6"/>
        <end position="32"/>
    </location>
</feature>
<proteinExistence type="predicted"/>
<evidence type="ECO:0000256" key="1">
    <source>
        <dbReference type="SAM" id="Phobius"/>
    </source>
</evidence>
<keyword evidence="1" id="KW-0812">Transmembrane</keyword>
<dbReference type="EMBL" id="BMFY01000006">
    <property type="protein sequence ID" value="GGA13889.1"/>
    <property type="molecule type" value="Genomic_DNA"/>
</dbReference>
<dbReference type="AlphaFoldDB" id="A0A8J2TY06"/>
<evidence type="ECO:0000313" key="3">
    <source>
        <dbReference type="Proteomes" id="UP000616114"/>
    </source>
</evidence>
<accession>A0A8J2TY06</accession>